<dbReference type="SUPFAM" id="SSF53613">
    <property type="entry name" value="Ribokinase-like"/>
    <property type="match status" value="1"/>
</dbReference>
<evidence type="ECO:0000256" key="1">
    <source>
        <dbReference type="ARBA" id="ARBA00022679"/>
    </source>
</evidence>
<evidence type="ECO:0000256" key="3">
    <source>
        <dbReference type="SAM" id="MobiDB-lite"/>
    </source>
</evidence>
<dbReference type="InterPro" id="IPR029056">
    <property type="entry name" value="Ribokinase-like"/>
</dbReference>
<accession>A0A1K1RFP2</accession>
<dbReference type="STRING" id="546364.SAMN04489730_3181"/>
<dbReference type="AlphaFoldDB" id="A0A1K1RFP2"/>
<dbReference type="Pfam" id="PF00294">
    <property type="entry name" value="PfkB"/>
    <property type="match status" value="1"/>
</dbReference>
<keyword evidence="6" id="KW-1185">Reference proteome</keyword>
<dbReference type="Proteomes" id="UP000182740">
    <property type="component" value="Unassembled WGS sequence"/>
</dbReference>
<proteinExistence type="predicted"/>
<sequence>MPVVKRDPRVEGVRAVLRRLRTRSGLTVERLGTTEVDLSVLADLPAVRRVVEDTGVTTAEAIVAVVSEVVGRLEPTDQLVADATLALGVLRSRLAARPELTGIYADDLGERRAALSTRWEALHTALGIARVPAAASVRSLRSTIEGETLARLAELCVHAADVPLPRQEPAAPPAHTIVVVGGAVTDHVIVSDDWPDVGASVQARTFDDHPGGKGLNLAVASKRLGLEAKLIAAIGGDTQAAELVQYMRTEGLSTECIREKPGTVNPRALMLVANNGETRYLGWMNETAVALSARDRSEPTMRQAFAGADAVLVTLEPPMDTVRWALATAAAQPRNPIVLLQASPPREAPQQLYRLLSGVDYLVGRENELRGLLYDPGEPEDVDQLARSLLALGVGAVCVVESFGCKVRSTLLSRDIPGPPVPLNDAPGAREAFSAALVHHLIREGDGRTREQALEWAVAAMSTNPTLDEITNSMPATDDVERTLETEKSLEPS</sequence>
<evidence type="ECO:0000313" key="5">
    <source>
        <dbReference type="EMBL" id="SFW70837.1"/>
    </source>
</evidence>
<reference evidence="6" key="1">
    <citation type="submission" date="2016-11" db="EMBL/GenBank/DDBJ databases">
        <authorList>
            <person name="Varghese N."/>
            <person name="Submissions S."/>
        </authorList>
    </citation>
    <scope>NUCLEOTIDE SEQUENCE [LARGE SCALE GENOMIC DNA]</scope>
    <source>
        <strain evidence="6">DSM 44671</strain>
    </source>
</reference>
<organism evidence="5 6">
    <name type="scientific">Amycolatopsis australiensis</name>
    <dbReference type="NCBI Taxonomy" id="546364"/>
    <lineage>
        <taxon>Bacteria</taxon>
        <taxon>Bacillati</taxon>
        <taxon>Actinomycetota</taxon>
        <taxon>Actinomycetes</taxon>
        <taxon>Pseudonocardiales</taxon>
        <taxon>Pseudonocardiaceae</taxon>
        <taxon>Amycolatopsis</taxon>
    </lineage>
</organism>
<name>A0A1K1RFP2_9PSEU</name>
<keyword evidence="2 5" id="KW-0418">Kinase</keyword>
<feature type="region of interest" description="Disordered" evidence="3">
    <location>
        <begin position="472"/>
        <end position="493"/>
    </location>
</feature>
<keyword evidence="1" id="KW-0808">Transferase</keyword>
<dbReference type="GO" id="GO:0006796">
    <property type="term" value="P:phosphate-containing compound metabolic process"/>
    <property type="evidence" value="ECO:0007669"/>
    <property type="project" value="UniProtKB-ARBA"/>
</dbReference>
<dbReference type="PANTHER" id="PTHR10584">
    <property type="entry name" value="SUGAR KINASE"/>
    <property type="match status" value="1"/>
</dbReference>
<gene>
    <name evidence="5" type="ORF">SAMN04489730_3181</name>
</gene>
<feature type="domain" description="Carbohydrate kinase PfkB" evidence="4">
    <location>
        <begin position="176"/>
        <end position="464"/>
    </location>
</feature>
<dbReference type="InterPro" id="IPR002139">
    <property type="entry name" value="Ribo/fructo_kinase"/>
</dbReference>
<evidence type="ECO:0000259" key="4">
    <source>
        <dbReference type="Pfam" id="PF00294"/>
    </source>
</evidence>
<dbReference type="PANTHER" id="PTHR10584:SF167">
    <property type="entry name" value="PFKB DOMAIN PROTEIN"/>
    <property type="match status" value="1"/>
</dbReference>
<feature type="compositionally biased region" description="Basic and acidic residues" evidence="3">
    <location>
        <begin position="479"/>
        <end position="493"/>
    </location>
</feature>
<dbReference type="InterPro" id="IPR011611">
    <property type="entry name" value="PfkB_dom"/>
</dbReference>
<evidence type="ECO:0000313" key="6">
    <source>
        <dbReference type="Proteomes" id="UP000182740"/>
    </source>
</evidence>
<dbReference type="Gene3D" id="3.40.1190.20">
    <property type="match status" value="1"/>
</dbReference>
<protein>
    <submittedName>
        <fullName evidence="5">Ribokinase</fullName>
    </submittedName>
</protein>
<dbReference type="GO" id="GO:0016301">
    <property type="term" value="F:kinase activity"/>
    <property type="evidence" value="ECO:0007669"/>
    <property type="project" value="UniProtKB-KW"/>
</dbReference>
<dbReference type="EMBL" id="FPJG01000006">
    <property type="protein sequence ID" value="SFW70837.1"/>
    <property type="molecule type" value="Genomic_DNA"/>
</dbReference>
<dbReference type="PRINTS" id="PR00990">
    <property type="entry name" value="RIBOKINASE"/>
</dbReference>
<evidence type="ECO:0000256" key="2">
    <source>
        <dbReference type="ARBA" id="ARBA00022777"/>
    </source>
</evidence>